<feature type="transmembrane region" description="Helical" evidence="12">
    <location>
        <begin position="543"/>
        <end position="566"/>
    </location>
</feature>
<dbReference type="PANTHER" id="PTHR43867">
    <property type="entry name" value="CELLULOSE SYNTHASE CATALYTIC SUBUNIT A [UDP-FORMING]"/>
    <property type="match status" value="1"/>
</dbReference>
<keyword evidence="5" id="KW-0328">Glycosyltransferase</keyword>
<evidence type="ECO:0000256" key="7">
    <source>
        <dbReference type="ARBA" id="ARBA00022692"/>
    </source>
</evidence>
<dbReference type="GO" id="GO:0035438">
    <property type="term" value="F:cyclic-di-GMP binding"/>
    <property type="evidence" value="ECO:0007669"/>
    <property type="project" value="InterPro"/>
</dbReference>
<feature type="transmembrane region" description="Helical" evidence="12">
    <location>
        <begin position="453"/>
        <end position="476"/>
    </location>
</feature>
<feature type="transmembrane region" description="Helical" evidence="12">
    <location>
        <begin position="108"/>
        <end position="127"/>
    </location>
</feature>
<proteinExistence type="predicted"/>
<protein>
    <recommendedName>
        <fullName evidence="2">cellulose synthase (UDP-forming)</fullName>
        <ecNumber evidence="2">2.4.1.12</ecNumber>
    </recommendedName>
</protein>
<dbReference type="PANTHER" id="PTHR43867:SF2">
    <property type="entry name" value="CELLULOSE SYNTHASE CATALYTIC SUBUNIT A [UDP-FORMING]"/>
    <property type="match status" value="1"/>
</dbReference>
<name>B0C9B5_ACAM1</name>
<feature type="transmembrane region" description="Helical" evidence="12">
    <location>
        <begin position="52"/>
        <end position="70"/>
    </location>
</feature>
<keyword evidence="9 12" id="KW-1133">Transmembrane helix</keyword>
<dbReference type="AlphaFoldDB" id="B0C9B5"/>
<dbReference type="CDD" id="cd06421">
    <property type="entry name" value="CESA_CelA_like"/>
    <property type="match status" value="1"/>
</dbReference>
<dbReference type="InterPro" id="IPR003919">
    <property type="entry name" value="Cell_synth_A"/>
</dbReference>
<dbReference type="CAZy" id="GT2">
    <property type="family name" value="Glycosyltransferase Family 2"/>
</dbReference>
<dbReference type="GO" id="GO:0006011">
    <property type="term" value="P:UDP-alpha-D-glucose metabolic process"/>
    <property type="evidence" value="ECO:0007669"/>
    <property type="project" value="InterPro"/>
</dbReference>
<dbReference type="InterPro" id="IPR005150">
    <property type="entry name" value="Cellulose_synth"/>
</dbReference>
<reference evidence="15 16" key="1">
    <citation type="journal article" date="2008" name="Proc. Natl. Acad. Sci. U.S.A.">
        <title>Niche adaptation and genome expansion in the chlorophyll d-producing cyanobacterium Acaryochloris marina.</title>
        <authorList>
            <person name="Swingley W.D."/>
            <person name="Chen M."/>
            <person name="Cheung P.C."/>
            <person name="Conrad A.L."/>
            <person name="Dejesa L.C."/>
            <person name="Hao J."/>
            <person name="Honchak B.M."/>
            <person name="Karbach L.E."/>
            <person name="Kurdoglu A."/>
            <person name="Lahiri S."/>
            <person name="Mastrian S.D."/>
            <person name="Miyashita H."/>
            <person name="Page L."/>
            <person name="Ramakrishna P."/>
            <person name="Satoh S."/>
            <person name="Sattley W.M."/>
            <person name="Shimada Y."/>
            <person name="Taylor H.L."/>
            <person name="Tomo T."/>
            <person name="Tsuchiya T."/>
            <person name="Wang Z.T."/>
            <person name="Raymond J."/>
            <person name="Mimuro M."/>
            <person name="Blankenship R.E."/>
            <person name="Touchman J.W."/>
        </authorList>
    </citation>
    <scope>NUCLEOTIDE SEQUENCE [LARGE SCALE GENOMIC DNA]</scope>
    <source>
        <strain evidence="16">MBIC 11017</strain>
    </source>
</reference>
<dbReference type="Pfam" id="PF00535">
    <property type="entry name" value="Glycos_transf_2"/>
    <property type="match status" value="1"/>
</dbReference>
<dbReference type="EMBL" id="CP000828">
    <property type="protein sequence ID" value="ABW27796.1"/>
    <property type="molecule type" value="Genomic_DNA"/>
</dbReference>
<dbReference type="OrthoDB" id="9766299at2"/>
<evidence type="ECO:0000256" key="9">
    <source>
        <dbReference type="ARBA" id="ARBA00022989"/>
    </source>
</evidence>
<feature type="domain" description="PilZ" evidence="14">
    <location>
        <begin position="572"/>
        <end position="665"/>
    </location>
</feature>
<dbReference type="InterPro" id="IPR050321">
    <property type="entry name" value="Glycosyltr_2/OpgH_subfam"/>
</dbReference>
<gene>
    <name evidence="15" type="ordered locus">AM1_2796</name>
</gene>
<dbReference type="InterPro" id="IPR029044">
    <property type="entry name" value="Nucleotide-diphossugar_trans"/>
</dbReference>
<evidence type="ECO:0000256" key="3">
    <source>
        <dbReference type="ARBA" id="ARBA00022475"/>
    </source>
</evidence>
<keyword evidence="6 15" id="KW-0808">Transferase</keyword>
<dbReference type="HOGENOM" id="CLU_011907_5_0_3"/>
<feature type="transmembrane region" description="Helical" evidence="12">
    <location>
        <begin position="517"/>
        <end position="537"/>
    </location>
</feature>
<dbReference type="EC" id="2.4.1.12" evidence="2"/>
<keyword evidence="10 12" id="KW-0472">Membrane</keyword>
<evidence type="ECO:0000259" key="14">
    <source>
        <dbReference type="Pfam" id="PF07238"/>
    </source>
</evidence>
<dbReference type="Pfam" id="PF03552">
    <property type="entry name" value="Cellulose_synt"/>
    <property type="match status" value="1"/>
</dbReference>
<dbReference type="InterPro" id="IPR001173">
    <property type="entry name" value="Glyco_trans_2-like"/>
</dbReference>
<evidence type="ECO:0000256" key="2">
    <source>
        <dbReference type="ARBA" id="ARBA00012539"/>
    </source>
</evidence>
<evidence type="ECO:0000259" key="13">
    <source>
        <dbReference type="Pfam" id="PF00535"/>
    </source>
</evidence>
<feature type="domain" description="Glycosyltransferase 2-like" evidence="13">
    <location>
        <begin position="160"/>
        <end position="328"/>
    </location>
</feature>
<organism evidence="15 16">
    <name type="scientific">Acaryochloris marina (strain MBIC 11017)</name>
    <dbReference type="NCBI Taxonomy" id="329726"/>
    <lineage>
        <taxon>Bacteria</taxon>
        <taxon>Bacillati</taxon>
        <taxon>Cyanobacteriota</taxon>
        <taxon>Cyanophyceae</taxon>
        <taxon>Acaryochloridales</taxon>
        <taxon>Acaryochloridaceae</taxon>
        <taxon>Acaryochloris</taxon>
    </lineage>
</organism>
<evidence type="ECO:0000256" key="12">
    <source>
        <dbReference type="SAM" id="Phobius"/>
    </source>
</evidence>
<dbReference type="STRING" id="329726.AM1_2796"/>
<evidence type="ECO:0000256" key="10">
    <source>
        <dbReference type="ARBA" id="ARBA00023136"/>
    </source>
</evidence>
<keyword evidence="4" id="KW-0997">Cell inner membrane</keyword>
<evidence type="ECO:0000313" key="16">
    <source>
        <dbReference type="Proteomes" id="UP000000268"/>
    </source>
</evidence>
<comment type="catalytic activity">
    <reaction evidence="11">
        <text>[(1-&gt;4)-beta-D-glucosyl](n) + UDP-alpha-D-glucose = [(1-&gt;4)-beta-D-glucosyl](n+1) + UDP + H(+)</text>
        <dbReference type="Rhea" id="RHEA:19929"/>
        <dbReference type="Rhea" id="RHEA-COMP:10033"/>
        <dbReference type="Rhea" id="RHEA-COMP:10034"/>
        <dbReference type="ChEBI" id="CHEBI:15378"/>
        <dbReference type="ChEBI" id="CHEBI:18246"/>
        <dbReference type="ChEBI" id="CHEBI:58223"/>
        <dbReference type="ChEBI" id="CHEBI:58885"/>
        <dbReference type="EC" id="2.4.1.12"/>
    </reaction>
</comment>
<feature type="transmembrane region" description="Helical" evidence="12">
    <location>
        <begin position="412"/>
        <end position="433"/>
    </location>
</feature>
<evidence type="ECO:0000256" key="6">
    <source>
        <dbReference type="ARBA" id="ARBA00022679"/>
    </source>
</evidence>
<dbReference type="InterPro" id="IPR009875">
    <property type="entry name" value="PilZ_domain"/>
</dbReference>
<keyword evidence="16" id="KW-1185">Reference proteome</keyword>
<dbReference type="Proteomes" id="UP000000268">
    <property type="component" value="Chromosome"/>
</dbReference>
<dbReference type="GO" id="GO:0016760">
    <property type="term" value="F:cellulose synthase (UDP-forming) activity"/>
    <property type="evidence" value="ECO:0007669"/>
    <property type="project" value="UniProtKB-EC"/>
</dbReference>
<dbReference type="GO" id="GO:0030244">
    <property type="term" value="P:cellulose biosynthetic process"/>
    <property type="evidence" value="ECO:0007669"/>
    <property type="project" value="UniProtKB-KW"/>
</dbReference>
<keyword evidence="7 12" id="KW-0812">Transmembrane</keyword>
<keyword evidence="8" id="KW-0135">Cellulose biosynthesis</keyword>
<feature type="transmembrane region" description="Helical" evidence="12">
    <location>
        <begin position="77"/>
        <end position="96"/>
    </location>
</feature>
<dbReference type="PRINTS" id="PR01439">
    <property type="entry name" value="CELLSNTHASEA"/>
</dbReference>
<evidence type="ECO:0000256" key="5">
    <source>
        <dbReference type="ARBA" id="ARBA00022676"/>
    </source>
</evidence>
<evidence type="ECO:0000256" key="1">
    <source>
        <dbReference type="ARBA" id="ARBA00004429"/>
    </source>
</evidence>
<dbReference type="Gene3D" id="3.90.550.10">
    <property type="entry name" value="Spore Coat Polysaccharide Biosynthesis Protein SpsA, Chain A"/>
    <property type="match status" value="1"/>
</dbReference>
<evidence type="ECO:0000256" key="11">
    <source>
        <dbReference type="ARBA" id="ARBA00048682"/>
    </source>
</evidence>
<dbReference type="KEGG" id="amr:AM1_2796"/>
<dbReference type="eggNOG" id="COG1215">
    <property type="taxonomic scope" value="Bacteria"/>
</dbReference>
<dbReference type="SUPFAM" id="SSF141371">
    <property type="entry name" value="PilZ domain-like"/>
    <property type="match status" value="1"/>
</dbReference>
<dbReference type="RefSeq" id="WP_012163243.1">
    <property type="nucleotide sequence ID" value="NC_009925.1"/>
</dbReference>
<dbReference type="Gene3D" id="2.40.10.220">
    <property type="entry name" value="predicted glycosyltransferase like domains"/>
    <property type="match status" value="1"/>
</dbReference>
<dbReference type="GO" id="GO:0005886">
    <property type="term" value="C:plasma membrane"/>
    <property type="evidence" value="ECO:0007669"/>
    <property type="project" value="UniProtKB-SubCell"/>
</dbReference>
<keyword evidence="3" id="KW-1003">Cell membrane</keyword>
<dbReference type="Pfam" id="PF07238">
    <property type="entry name" value="PilZ"/>
    <property type="match status" value="1"/>
</dbReference>
<accession>B0C9B5</accession>
<evidence type="ECO:0000256" key="8">
    <source>
        <dbReference type="ARBA" id="ARBA00022916"/>
    </source>
</evidence>
<feature type="transmembrane region" description="Helical" evidence="12">
    <location>
        <begin position="21"/>
        <end position="40"/>
    </location>
</feature>
<comment type="subcellular location">
    <subcellularLocation>
        <location evidence="1">Cell inner membrane</location>
        <topology evidence="1">Multi-pass membrane protein</topology>
    </subcellularLocation>
</comment>
<evidence type="ECO:0000256" key="4">
    <source>
        <dbReference type="ARBA" id="ARBA00022519"/>
    </source>
</evidence>
<sequence>MRAVANYLRSRPTDYRVICSKYFLVFLTLGFIAYDFTQIVPKIGSLSRTVLPALPICSSLLILGALRIFLPQRPPKWIQGLLVFVLFFVQARYLLWRATHTLVLKGPEAVLCIGLFAYELLSILNSWTNNTLILRSPNRSSEADQYSQWVQKTFKPSVDILIPTYNESSKMLERTLIGCKSLKYPKQQKHIWLLDDGQRPDIQALAQKWDCNYLTRPINDHAKAGNLNHALQHVNSDIVVVFDADFVPLNHFLERTIGFFKADDNLSMVVTPQKFYNPDPPQKNLGGQFITDEQTDFYQVIQPARDSVNAVVCSGSSVLYRRQHLDAIGGIPLDTIVEDYATGILMQAQGYKTVYLNELLSVGCAANNINEYLKQRMRWAEGTLRMVISQHNPLRLPGLTFMQRFTYASGTLYWLEEMLKTLSFLAPLFYLFFGFKSIDITLGEASTYTFYNYSLSIIVMSWMRGSVLLLIIYNLLQGFHIFKVILKIFLYSQISDPFHVTNKQLDGFGIRFNFHSLAHLFVLFGLTLLAMITGLFHHTGDDLYIINLIWAQVNLIFLATALIAGVSADHDRGHPRVFSDEVCQVTPPTGQSMMGQFIDISEAGCRFKTNHPTALNLFETVELAVPRTSLRMMAEIRNQQKNGMVYGCMFKEVDAVTLWKIVNFTYCSPQNWKLPRLPTEWDTIRAIASGLYGLYPFRNLKQSCKVKPR</sequence>
<evidence type="ECO:0000313" key="15">
    <source>
        <dbReference type="EMBL" id="ABW27796.1"/>
    </source>
</evidence>
<dbReference type="SUPFAM" id="SSF53448">
    <property type="entry name" value="Nucleotide-diphospho-sugar transferases"/>
    <property type="match status" value="1"/>
</dbReference>